<organism evidence="7 8">
    <name type="scientific">Solanum tuberosum</name>
    <name type="common">Potato</name>
    <dbReference type="NCBI Taxonomy" id="4113"/>
    <lineage>
        <taxon>Eukaryota</taxon>
        <taxon>Viridiplantae</taxon>
        <taxon>Streptophyta</taxon>
        <taxon>Embryophyta</taxon>
        <taxon>Tracheophyta</taxon>
        <taxon>Spermatophyta</taxon>
        <taxon>Magnoliopsida</taxon>
        <taxon>eudicotyledons</taxon>
        <taxon>Gunneridae</taxon>
        <taxon>Pentapetalae</taxon>
        <taxon>asterids</taxon>
        <taxon>lamiids</taxon>
        <taxon>Solanales</taxon>
        <taxon>Solanaceae</taxon>
        <taxon>Solanoideae</taxon>
        <taxon>Solaneae</taxon>
        <taxon>Solanum</taxon>
    </lineage>
</organism>
<dbReference type="Proteomes" id="UP000011115">
    <property type="component" value="Unassembled WGS sequence"/>
</dbReference>
<reference evidence="7" key="2">
    <citation type="submission" date="2015-06" db="UniProtKB">
        <authorList>
            <consortium name="EnsemblPlants"/>
        </authorList>
    </citation>
    <scope>IDENTIFICATION</scope>
    <source>
        <strain evidence="7">DM1-3 516 R44</strain>
    </source>
</reference>
<protein>
    <submittedName>
        <fullName evidence="7">Linalool synthase</fullName>
    </submittedName>
</protein>
<evidence type="ECO:0000256" key="5">
    <source>
        <dbReference type="ARBA" id="ARBA00023239"/>
    </source>
</evidence>
<dbReference type="FunCoup" id="M1ASH9">
    <property type="interactions" value="34"/>
</dbReference>
<evidence type="ECO:0000313" key="7">
    <source>
        <dbReference type="EnsemblPlants" id="PGSC0003DMT400029266"/>
    </source>
</evidence>
<comment type="cofactor">
    <cofactor evidence="1">
        <name>Mg(2+)</name>
        <dbReference type="ChEBI" id="CHEBI:18420"/>
    </cofactor>
</comment>
<dbReference type="InterPro" id="IPR005630">
    <property type="entry name" value="Terpene_synthase_metal-bd"/>
</dbReference>
<dbReference type="SFLD" id="SFLDS00005">
    <property type="entry name" value="Isoprenoid_Synthase_Type_I"/>
    <property type="match status" value="1"/>
</dbReference>
<feature type="domain" description="Terpene synthase metal-binding" evidence="6">
    <location>
        <begin position="128"/>
        <end position="361"/>
    </location>
</feature>
<dbReference type="InterPro" id="IPR036965">
    <property type="entry name" value="Terpene_synth_N_sf"/>
</dbReference>
<dbReference type="eggNOG" id="ENOG502QTGK">
    <property type="taxonomic scope" value="Eukaryota"/>
</dbReference>
<dbReference type="PANTHER" id="PTHR31225:SF0">
    <property type="entry name" value="S-(+)-LINALOOL SYNTHASE, CHLOROPLASTIC"/>
    <property type="match status" value="1"/>
</dbReference>
<accession>M1ASH9</accession>
<dbReference type="GO" id="GO:0016114">
    <property type="term" value="P:terpenoid biosynthetic process"/>
    <property type="evidence" value="ECO:0007669"/>
    <property type="project" value="UniProtKB-UniPathway"/>
</dbReference>
<dbReference type="InterPro" id="IPR050148">
    <property type="entry name" value="Terpene_synthase-like"/>
</dbReference>
<comment type="pathway">
    <text evidence="2">Secondary metabolite biosynthesis; terpenoid biosynthesis.</text>
</comment>
<dbReference type="GO" id="GO:0046246">
    <property type="term" value="P:terpene biosynthetic process"/>
    <property type="evidence" value="ECO:0000318"/>
    <property type="project" value="GO_Central"/>
</dbReference>
<keyword evidence="8" id="KW-1185">Reference proteome</keyword>
<sequence>MQDGFNSTKFGLLVKDVKYALRTQINSTNDLVLVDALQRMGIEHHFQEEIQSILQKEYEQSACFYKYQNHHDISLCFRLLRQEGYHVSADVFKRFKNNDDGTFGLNLSQDDVNGLIGLYEASQLGVEAEELKLLRDQPLKWYTWPMAVLQDPRMSQQRIELAKCISFVYVIDDIFDVYGTIEELTLFTQAVNRWELNAMTDLPEYMRSTYKALYNTINSIGYNVYKIYGQNPTQNLRNTWGNLCNAFLKEAKWFASGVVPSTNEYLKNGVVSSGVGTILVHMFYILGLGVNSNIHLEDISSMSSSGAMILRLWDDLGSAKDENQEGKDGSYIECYMKENKDASIELAREHVIKLIEDEWKKLNKEHLHLMSPSSRSFSKASLNSARMVPLMYSYDDNQSLPILQEYIKSMLYGDLSM</sequence>
<dbReference type="PaxDb" id="4113-PGSC0003DMT400029266"/>
<dbReference type="InParanoid" id="M1ASH9"/>
<dbReference type="SUPFAM" id="SSF48239">
    <property type="entry name" value="Terpenoid cyclases/Protein prenyltransferases"/>
    <property type="match status" value="1"/>
</dbReference>
<evidence type="ECO:0000256" key="1">
    <source>
        <dbReference type="ARBA" id="ARBA00001946"/>
    </source>
</evidence>
<evidence type="ECO:0000313" key="8">
    <source>
        <dbReference type="Proteomes" id="UP000011115"/>
    </source>
</evidence>
<dbReference type="STRING" id="4113.M1ASH9"/>
<name>M1ASH9_SOLTU</name>
<dbReference type="EnsemblPlants" id="PGSC0003DMT400029266">
    <property type="protein sequence ID" value="PGSC0003DMT400029266"/>
    <property type="gene ID" value="PGSC0003DMG402011252"/>
</dbReference>
<evidence type="ECO:0000259" key="6">
    <source>
        <dbReference type="Pfam" id="PF03936"/>
    </source>
</evidence>
<keyword evidence="5" id="KW-0456">Lyase</keyword>
<dbReference type="Gene3D" id="1.10.600.10">
    <property type="entry name" value="Farnesyl Diphosphate Synthase"/>
    <property type="match status" value="1"/>
</dbReference>
<reference evidence="8" key="1">
    <citation type="journal article" date="2011" name="Nature">
        <title>Genome sequence and analysis of the tuber crop potato.</title>
        <authorList>
            <consortium name="The Potato Genome Sequencing Consortium"/>
        </authorList>
    </citation>
    <scope>NUCLEOTIDE SEQUENCE [LARGE SCALE GENOMIC DNA]</scope>
    <source>
        <strain evidence="8">cv. DM1-3 516 R44</strain>
    </source>
</reference>
<dbReference type="UniPathway" id="UPA00213"/>
<keyword evidence="3" id="KW-0479">Metal-binding</keyword>
<dbReference type="Gene3D" id="1.50.10.130">
    <property type="entry name" value="Terpene synthase, N-terminal domain"/>
    <property type="match status" value="1"/>
</dbReference>
<evidence type="ECO:0000256" key="4">
    <source>
        <dbReference type="ARBA" id="ARBA00022842"/>
    </source>
</evidence>
<dbReference type="GO" id="GO:0010333">
    <property type="term" value="F:terpene synthase activity"/>
    <property type="evidence" value="ECO:0000318"/>
    <property type="project" value="GO_Central"/>
</dbReference>
<evidence type="ECO:0000256" key="2">
    <source>
        <dbReference type="ARBA" id="ARBA00004721"/>
    </source>
</evidence>
<dbReference type="Gramene" id="PGSC0003DMT400029266">
    <property type="protein sequence ID" value="PGSC0003DMT400029266"/>
    <property type="gene ID" value="PGSC0003DMG402011252"/>
</dbReference>
<keyword evidence="4" id="KW-0460">Magnesium</keyword>
<dbReference type="InterPro" id="IPR008949">
    <property type="entry name" value="Isoprenoid_synthase_dom_sf"/>
</dbReference>
<dbReference type="InterPro" id="IPR034741">
    <property type="entry name" value="Terpene_cyclase-like_1_C"/>
</dbReference>
<dbReference type="PANTHER" id="PTHR31225">
    <property type="entry name" value="OS04G0344100 PROTEIN-RELATED"/>
    <property type="match status" value="1"/>
</dbReference>
<dbReference type="Pfam" id="PF03936">
    <property type="entry name" value="Terpene_synth_C"/>
    <property type="match status" value="1"/>
</dbReference>
<dbReference type="SUPFAM" id="SSF48576">
    <property type="entry name" value="Terpenoid synthases"/>
    <property type="match status" value="1"/>
</dbReference>
<evidence type="ECO:0000256" key="3">
    <source>
        <dbReference type="ARBA" id="ARBA00022723"/>
    </source>
</evidence>
<dbReference type="OMA" id="RDEPIKW"/>
<proteinExistence type="predicted"/>
<dbReference type="SFLD" id="SFLDG01019">
    <property type="entry name" value="Terpene_Cyclase_Like_1_C_Termi"/>
    <property type="match status" value="1"/>
</dbReference>
<dbReference type="GO" id="GO:0000287">
    <property type="term" value="F:magnesium ion binding"/>
    <property type="evidence" value="ECO:0007669"/>
    <property type="project" value="InterPro"/>
</dbReference>
<dbReference type="HOGENOM" id="CLU_003125_7_1_1"/>
<dbReference type="InterPro" id="IPR008930">
    <property type="entry name" value="Terpenoid_cyclase/PrenylTrfase"/>
</dbReference>
<dbReference type="AlphaFoldDB" id="M1ASH9"/>